<keyword evidence="3" id="KW-1185">Reference proteome</keyword>
<proteinExistence type="predicted"/>
<evidence type="ECO:0000256" key="1">
    <source>
        <dbReference type="SAM" id="MobiDB-lite"/>
    </source>
</evidence>
<feature type="compositionally biased region" description="Basic and acidic residues" evidence="1">
    <location>
        <begin position="13"/>
        <end position="25"/>
    </location>
</feature>
<feature type="compositionally biased region" description="Polar residues" evidence="1">
    <location>
        <begin position="114"/>
        <end position="128"/>
    </location>
</feature>
<feature type="region of interest" description="Disordered" evidence="1">
    <location>
        <begin position="1"/>
        <end position="158"/>
    </location>
</feature>
<feature type="compositionally biased region" description="Low complexity" evidence="1">
    <location>
        <begin position="40"/>
        <end position="51"/>
    </location>
</feature>
<gene>
    <name evidence="2" type="ORF">VTJ49DRAFT_7287</name>
</gene>
<reference evidence="2 3" key="1">
    <citation type="journal article" date="2024" name="Commun. Biol.">
        <title>Comparative genomic analysis of thermophilic fungi reveals convergent evolutionary adaptations and gene losses.</title>
        <authorList>
            <person name="Steindorff A.S."/>
            <person name="Aguilar-Pontes M.V."/>
            <person name="Robinson A.J."/>
            <person name="Andreopoulos B."/>
            <person name="LaButti K."/>
            <person name="Kuo A."/>
            <person name="Mondo S."/>
            <person name="Riley R."/>
            <person name="Otillar R."/>
            <person name="Haridas S."/>
            <person name="Lipzen A."/>
            <person name="Grimwood J."/>
            <person name="Schmutz J."/>
            <person name="Clum A."/>
            <person name="Reid I.D."/>
            <person name="Moisan M.C."/>
            <person name="Butler G."/>
            <person name="Nguyen T.T.M."/>
            <person name="Dewar K."/>
            <person name="Conant G."/>
            <person name="Drula E."/>
            <person name="Henrissat B."/>
            <person name="Hansel C."/>
            <person name="Singer S."/>
            <person name="Hutchinson M.I."/>
            <person name="de Vries R.P."/>
            <person name="Natvig D.O."/>
            <person name="Powell A.J."/>
            <person name="Tsang A."/>
            <person name="Grigoriev I.V."/>
        </authorList>
    </citation>
    <scope>NUCLEOTIDE SEQUENCE [LARGE SCALE GENOMIC DNA]</scope>
    <source>
        <strain evidence="2 3">CBS 620.91</strain>
    </source>
</reference>
<organism evidence="2 3">
    <name type="scientific">Humicola insolens</name>
    <name type="common">Soft-rot fungus</name>
    <dbReference type="NCBI Taxonomy" id="85995"/>
    <lineage>
        <taxon>Eukaryota</taxon>
        <taxon>Fungi</taxon>
        <taxon>Dikarya</taxon>
        <taxon>Ascomycota</taxon>
        <taxon>Pezizomycotina</taxon>
        <taxon>Sordariomycetes</taxon>
        <taxon>Sordariomycetidae</taxon>
        <taxon>Sordariales</taxon>
        <taxon>Chaetomiaceae</taxon>
        <taxon>Mycothermus</taxon>
    </lineage>
</organism>
<comment type="caution">
    <text evidence="2">The sequence shown here is derived from an EMBL/GenBank/DDBJ whole genome shotgun (WGS) entry which is preliminary data.</text>
</comment>
<evidence type="ECO:0000313" key="2">
    <source>
        <dbReference type="EMBL" id="KAL1841219.1"/>
    </source>
</evidence>
<name>A0ABR3VHG1_HUMIN</name>
<protein>
    <submittedName>
        <fullName evidence="2">Uncharacterized protein</fullName>
    </submittedName>
</protein>
<dbReference type="Proteomes" id="UP001583172">
    <property type="component" value="Unassembled WGS sequence"/>
</dbReference>
<dbReference type="EMBL" id="JAZGSY010000082">
    <property type="protein sequence ID" value="KAL1841219.1"/>
    <property type="molecule type" value="Genomic_DNA"/>
</dbReference>
<accession>A0ABR3VHG1</accession>
<feature type="compositionally biased region" description="Polar residues" evidence="1">
    <location>
        <begin position="67"/>
        <end position="82"/>
    </location>
</feature>
<evidence type="ECO:0000313" key="3">
    <source>
        <dbReference type="Proteomes" id="UP001583172"/>
    </source>
</evidence>
<sequence>MLSEAARRNLSIRPDRSPHLPEDSLRSTVGHAHRSALETPSSSVYPSYSGSTLVGDHWSPYYGPPSDNDQPSGNTSRHSLGGNNNGRRRSASPPFSPRSISNSAIHRSYRVSRESSTNRQRTFSSRPSISPRDRLGERGGAALYNNVDGNGSSRRNNDVDLSRTLDRAITTFQDFIGEMEQIGNTMQQQRAMVEFIERWGLSRMGSHTALCAVSKLALATAEAVGGLDDEIREFHLDMGDA</sequence>